<protein>
    <submittedName>
        <fullName evidence="1">Uncharacterized protein</fullName>
    </submittedName>
</protein>
<sequence>MYLFTTHCHISTCIKWPCAFGVAQQIIIYKQLTKRTIVSYICSYHVIIG</sequence>
<proteinExistence type="predicted"/>
<dbReference type="EMBL" id="GBRH01225654">
    <property type="protein sequence ID" value="JAD72241.1"/>
    <property type="molecule type" value="Transcribed_RNA"/>
</dbReference>
<name>A0A0A9C9I5_ARUDO</name>
<accession>A0A0A9C9I5</accession>
<organism evidence="1">
    <name type="scientific">Arundo donax</name>
    <name type="common">Giant reed</name>
    <name type="synonym">Donax arundinaceus</name>
    <dbReference type="NCBI Taxonomy" id="35708"/>
    <lineage>
        <taxon>Eukaryota</taxon>
        <taxon>Viridiplantae</taxon>
        <taxon>Streptophyta</taxon>
        <taxon>Embryophyta</taxon>
        <taxon>Tracheophyta</taxon>
        <taxon>Spermatophyta</taxon>
        <taxon>Magnoliopsida</taxon>
        <taxon>Liliopsida</taxon>
        <taxon>Poales</taxon>
        <taxon>Poaceae</taxon>
        <taxon>PACMAD clade</taxon>
        <taxon>Arundinoideae</taxon>
        <taxon>Arundineae</taxon>
        <taxon>Arundo</taxon>
    </lineage>
</organism>
<reference evidence="1" key="1">
    <citation type="submission" date="2014-09" db="EMBL/GenBank/DDBJ databases">
        <authorList>
            <person name="Magalhaes I.L.F."/>
            <person name="Oliveira U."/>
            <person name="Santos F.R."/>
            <person name="Vidigal T.H.D.A."/>
            <person name="Brescovit A.D."/>
            <person name="Santos A.J."/>
        </authorList>
    </citation>
    <scope>NUCLEOTIDE SEQUENCE</scope>
    <source>
        <tissue evidence="1">Shoot tissue taken approximately 20 cm above the soil surface</tissue>
    </source>
</reference>
<dbReference type="AlphaFoldDB" id="A0A0A9C9I5"/>
<reference evidence="1" key="2">
    <citation type="journal article" date="2015" name="Data Brief">
        <title>Shoot transcriptome of the giant reed, Arundo donax.</title>
        <authorList>
            <person name="Barrero R.A."/>
            <person name="Guerrero F.D."/>
            <person name="Moolhuijzen P."/>
            <person name="Goolsby J.A."/>
            <person name="Tidwell J."/>
            <person name="Bellgard S.E."/>
            <person name="Bellgard M.I."/>
        </authorList>
    </citation>
    <scope>NUCLEOTIDE SEQUENCE</scope>
    <source>
        <tissue evidence="1">Shoot tissue taken approximately 20 cm above the soil surface</tissue>
    </source>
</reference>
<evidence type="ECO:0000313" key="1">
    <source>
        <dbReference type="EMBL" id="JAD72241.1"/>
    </source>
</evidence>